<dbReference type="Proteomes" id="UP000008783">
    <property type="component" value="Unassembled WGS sequence"/>
</dbReference>
<dbReference type="EMBL" id="DS178267">
    <property type="protein sequence ID" value="EFP77271.1"/>
    <property type="molecule type" value="Genomic_DNA"/>
</dbReference>
<dbReference type="VEuPathDB" id="FungiDB:PGTG_03227"/>
<reference key="1">
    <citation type="submission" date="2007-01" db="EMBL/GenBank/DDBJ databases">
        <title>The Genome Sequence of Puccinia graminis f. sp. tritici Strain CRL 75-36-700-3.</title>
        <authorList>
            <consortium name="The Broad Institute Genome Sequencing Platform"/>
            <person name="Birren B."/>
            <person name="Lander E."/>
            <person name="Galagan J."/>
            <person name="Nusbaum C."/>
            <person name="Devon K."/>
            <person name="Cuomo C."/>
            <person name="Jaffe D."/>
            <person name="Butler J."/>
            <person name="Alvarez P."/>
            <person name="Gnerre S."/>
            <person name="Grabherr M."/>
            <person name="Mauceli E."/>
            <person name="Brockman W."/>
            <person name="Young S."/>
            <person name="LaButti K."/>
            <person name="Sykes S."/>
            <person name="DeCaprio D."/>
            <person name="Crawford M."/>
            <person name="Koehrsen M."/>
            <person name="Engels R."/>
            <person name="Montgomery P."/>
            <person name="Pearson M."/>
            <person name="Howarth C."/>
            <person name="Larson L."/>
            <person name="White J."/>
            <person name="Zeng Q."/>
            <person name="Kodira C."/>
            <person name="Yandava C."/>
            <person name="Alvarado L."/>
            <person name="O'Leary S."/>
            <person name="Szabo L."/>
            <person name="Dean R."/>
            <person name="Schein J."/>
        </authorList>
    </citation>
    <scope>NUCLEOTIDE SEQUENCE</scope>
    <source>
        <strain>CRL 75-36-700-3</strain>
    </source>
</reference>
<sequence>MVWTSPRTWKADEREKFKGLSPEHFIHSLYSSSRLLYQSTYQNTFPNLYHQTQILYKENFEHLPPTQFLHSILSLDSFFAPNLSPTVTPPFQEHGKQMSARSLKVFPQNTLYIHFIPHLAFSINQLIRTHSPNLYHQTQILYKEIFEHLPPTQFLHSILSLDSFFAPNLSPTVTPPLKLPP</sequence>
<dbReference type="AlphaFoldDB" id="E3JYZ6"/>
<protein>
    <submittedName>
        <fullName evidence="1">Uncharacterized protein</fullName>
    </submittedName>
</protein>
<dbReference type="GeneID" id="10537815"/>
<accession>E3JYZ6</accession>
<evidence type="ECO:0000313" key="2">
    <source>
        <dbReference type="Proteomes" id="UP000008783"/>
    </source>
</evidence>
<gene>
    <name evidence="1" type="ORF">PGTG_03227</name>
</gene>
<dbReference type="InParanoid" id="E3JYZ6"/>
<dbReference type="RefSeq" id="XP_003321690.1">
    <property type="nucleotide sequence ID" value="XM_003321642.1"/>
</dbReference>
<organism evidence="1 2">
    <name type="scientific">Puccinia graminis f. sp. tritici (strain CRL 75-36-700-3 / race SCCL)</name>
    <name type="common">Black stem rust fungus</name>
    <dbReference type="NCBI Taxonomy" id="418459"/>
    <lineage>
        <taxon>Eukaryota</taxon>
        <taxon>Fungi</taxon>
        <taxon>Dikarya</taxon>
        <taxon>Basidiomycota</taxon>
        <taxon>Pucciniomycotina</taxon>
        <taxon>Pucciniomycetes</taxon>
        <taxon>Pucciniales</taxon>
        <taxon>Pucciniaceae</taxon>
        <taxon>Puccinia</taxon>
    </lineage>
</organism>
<dbReference type="HOGENOM" id="CLU_1489702_0_0_1"/>
<keyword evidence="2" id="KW-1185">Reference proteome</keyword>
<name>E3JYZ6_PUCGT</name>
<reference evidence="2" key="2">
    <citation type="journal article" date="2011" name="Proc. Natl. Acad. Sci. U.S.A.">
        <title>Obligate biotrophy features unraveled by the genomic analysis of rust fungi.</title>
        <authorList>
            <person name="Duplessis S."/>
            <person name="Cuomo C.A."/>
            <person name="Lin Y.-C."/>
            <person name="Aerts A."/>
            <person name="Tisserant E."/>
            <person name="Veneault-Fourrey C."/>
            <person name="Joly D.L."/>
            <person name="Hacquard S."/>
            <person name="Amselem J."/>
            <person name="Cantarel B.L."/>
            <person name="Chiu R."/>
            <person name="Coutinho P.M."/>
            <person name="Feau N."/>
            <person name="Field M."/>
            <person name="Frey P."/>
            <person name="Gelhaye E."/>
            <person name="Goldberg J."/>
            <person name="Grabherr M.G."/>
            <person name="Kodira C.D."/>
            <person name="Kohler A."/>
            <person name="Kuees U."/>
            <person name="Lindquist E.A."/>
            <person name="Lucas S.M."/>
            <person name="Mago R."/>
            <person name="Mauceli E."/>
            <person name="Morin E."/>
            <person name="Murat C."/>
            <person name="Pangilinan J.L."/>
            <person name="Park R."/>
            <person name="Pearson M."/>
            <person name="Quesneville H."/>
            <person name="Rouhier N."/>
            <person name="Sakthikumar S."/>
            <person name="Salamov A.A."/>
            <person name="Schmutz J."/>
            <person name="Selles B."/>
            <person name="Shapiro H."/>
            <person name="Tanguay P."/>
            <person name="Tuskan G.A."/>
            <person name="Henrissat B."/>
            <person name="Van de Peer Y."/>
            <person name="Rouze P."/>
            <person name="Ellis J.G."/>
            <person name="Dodds P.N."/>
            <person name="Schein J.E."/>
            <person name="Zhong S."/>
            <person name="Hamelin R.C."/>
            <person name="Grigoriev I.V."/>
            <person name="Szabo L.J."/>
            <person name="Martin F."/>
        </authorList>
    </citation>
    <scope>NUCLEOTIDE SEQUENCE [LARGE SCALE GENOMIC DNA]</scope>
    <source>
        <strain evidence="2">CRL 75-36-700-3 / race SCCL</strain>
    </source>
</reference>
<evidence type="ECO:0000313" key="1">
    <source>
        <dbReference type="EMBL" id="EFP77271.1"/>
    </source>
</evidence>
<dbReference type="KEGG" id="pgr:PGTG_03227"/>
<proteinExistence type="predicted"/>